<evidence type="ECO:0000256" key="1">
    <source>
        <dbReference type="SAM" id="MobiDB-lite"/>
    </source>
</evidence>
<evidence type="ECO:0008006" key="6">
    <source>
        <dbReference type="Google" id="ProtNLM"/>
    </source>
</evidence>
<protein>
    <recommendedName>
        <fullName evidence="6">Protein BIG1</fullName>
    </recommendedName>
</protein>
<dbReference type="AlphaFoldDB" id="A0AAD7G407"/>
<name>A0AAD7G407_MYCRO</name>
<gene>
    <name evidence="4" type="ORF">B0H17DRAFT_388946</name>
</gene>
<dbReference type="EMBL" id="JARKIE010000327">
    <property type="protein sequence ID" value="KAJ7654185.1"/>
    <property type="molecule type" value="Genomic_DNA"/>
</dbReference>
<evidence type="ECO:0000313" key="4">
    <source>
        <dbReference type="EMBL" id="KAJ7654185.1"/>
    </source>
</evidence>
<proteinExistence type="predicted"/>
<comment type="caution">
    <text evidence="4">The sequence shown here is derived from an EMBL/GenBank/DDBJ whole genome shotgun (WGS) entry which is preliminary data.</text>
</comment>
<feature type="signal peptide" evidence="3">
    <location>
        <begin position="1"/>
        <end position="25"/>
    </location>
</feature>
<keyword evidence="2" id="KW-1133">Transmembrane helix</keyword>
<accession>A0AAD7G407</accession>
<keyword evidence="3" id="KW-0732">Signal</keyword>
<evidence type="ECO:0000256" key="2">
    <source>
        <dbReference type="SAM" id="Phobius"/>
    </source>
</evidence>
<keyword evidence="2" id="KW-0472">Membrane</keyword>
<evidence type="ECO:0000256" key="3">
    <source>
        <dbReference type="SAM" id="SignalP"/>
    </source>
</evidence>
<evidence type="ECO:0000313" key="5">
    <source>
        <dbReference type="Proteomes" id="UP001221757"/>
    </source>
</evidence>
<dbReference type="Proteomes" id="UP001221757">
    <property type="component" value="Unassembled WGS sequence"/>
</dbReference>
<feature type="chain" id="PRO_5042180801" description="Protein BIG1" evidence="3">
    <location>
        <begin position="26"/>
        <end position="292"/>
    </location>
</feature>
<organism evidence="4 5">
    <name type="scientific">Mycena rosella</name>
    <name type="common">Pink bonnet</name>
    <name type="synonym">Agaricus rosellus</name>
    <dbReference type="NCBI Taxonomy" id="1033263"/>
    <lineage>
        <taxon>Eukaryota</taxon>
        <taxon>Fungi</taxon>
        <taxon>Dikarya</taxon>
        <taxon>Basidiomycota</taxon>
        <taxon>Agaricomycotina</taxon>
        <taxon>Agaricomycetes</taxon>
        <taxon>Agaricomycetidae</taxon>
        <taxon>Agaricales</taxon>
        <taxon>Marasmiineae</taxon>
        <taxon>Mycenaceae</taxon>
        <taxon>Mycena</taxon>
    </lineage>
</organism>
<sequence length="292" mass="31269">MRPPCSFLPAALLPLLLLLLEPVRANTEIVNFAASLRPSSSLPSPLQLARESTEPAETRESKGMAVLHPAARTLTPWALRPAPLGTAPADVCASSPCAHELWLVLDLDSAEYEKYTLRLSYAASTPTDFFVDVLDPREAAALFARPPSGSGSGETLTESEWKSESESGRQSQPQTRTKYARIRALDTGVRTPPSAYSAFLFPSRNSASAHNTTSFHSPSPHNATAAKEADVPFLLALEPLYLGVLPATALPFLLLAAGVLALAGAALPHVLAYLEEIVGEARGEKEKDFKTE</sequence>
<keyword evidence="5" id="KW-1185">Reference proteome</keyword>
<feature type="transmembrane region" description="Helical" evidence="2">
    <location>
        <begin position="240"/>
        <end position="267"/>
    </location>
</feature>
<feature type="region of interest" description="Disordered" evidence="1">
    <location>
        <begin position="142"/>
        <end position="178"/>
    </location>
</feature>
<reference evidence="4" key="1">
    <citation type="submission" date="2023-03" db="EMBL/GenBank/DDBJ databases">
        <title>Massive genome expansion in bonnet fungi (Mycena s.s.) driven by repeated elements and novel gene families across ecological guilds.</title>
        <authorList>
            <consortium name="Lawrence Berkeley National Laboratory"/>
            <person name="Harder C.B."/>
            <person name="Miyauchi S."/>
            <person name="Viragh M."/>
            <person name="Kuo A."/>
            <person name="Thoen E."/>
            <person name="Andreopoulos B."/>
            <person name="Lu D."/>
            <person name="Skrede I."/>
            <person name="Drula E."/>
            <person name="Henrissat B."/>
            <person name="Morin E."/>
            <person name="Kohler A."/>
            <person name="Barry K."/>
            <person name="LaButti K."/>
            <person name="Morin E."/>
            <person name="Salamov A."/>
            <person name="Lipzen A."/>
            <person name="Mereny Z."/>
            <person name="Hegedus B."/>
            <person name="Baldrian P."/>
            <person name="Stursova M."/>
            <person name="Weitz H."/>
            <person name="Taylor A."/>
            <person name="Grigoriev I.V."/>
            <person name="Nagy L.G."/>
            <person name="Martin F."/>
            <person name="Kauserud H."/>
        </authorList>
    </citation>
    <scope>NUCLEOTIDE SEQUENCE</scope>
    <source>
        <strain evidence="4">CBHHK067</strain>
    </source>
</reference>
<feature type="compositionally biased region" description="Polar residues" evidence="1">
    <location>
        <begin position="168"/>
        <end position="177"/>
    </location>
</feature>
<keyword evidence="2" id="KW-0812">Transmembrane</keyword>